<dbReference type="Proteomes" id="UP000219573">
    <property type="component" value="Unassembled WGS sequence"/>
</dbReference>
<gene>
    <name evidence="1" type="ORF">SAMN06265827_101126</name>
</gene>
<organism evidence="1 2">
    <name type="scientific">Orenia metallireducens</name>
    <dbReference type="NCBI Taxonomy" id="1413210"/>
    <lineage>
        <taxon>Bacteria</taxon>
        <taxon>Bacillati</taxon>
        <taxon>Bacillota</taxon>
        <taxon>Clostridia</taxon>
        <taxon>Halanaerobiales</taxon>
        <taxon>Halobacteroidaceae</taxon>
        <taxon>Orenia</taxon>
    </lineage>
</organism>
<dbReference type="RefSeq" id="WP_097016173.1">
    <property type="nucleotide sequence ID" value="NZ_OBDZ01000001.1"/>
</dbReference>
<accession>A0A285F324</accession>
<name>A0A285F324_9FIRM</name>
<evidence type="ECO:0000313" key="2">
    <source>
        <dbReference type="Proteomes" id="UP000219573"/>
    </source>
</evidence>
<evidence type="ECO:0000313" key="1">
    <source>
        <dbReference type="EMBL" id="SNY05720.1"/>
    </source>
</evidence>
<proteinExistence type="predicted"/>
<protein>
    <submittedName>
        <fullName evidence="1">Uncharacterized protein</fullName>
    </submittedName>
</protein>
<reference evidence="2" key="1">
    <citation type="submission" date="2017-09" db="EMBL/GenBank/DDBJ databases">
        <authorList>
            <person name="Varghese N."/>
            <person name="Submissions S."/>
        </authorList>
    </citation>
    <scope>NUCLEOTIDE SEQUENCE [LARGE SCALE GENOMIC DNA]</scope>
    <source>
        <strain evidence="2">MSL47</strain>
    </source>
</reference>
<keyword evidence="2" id="KW-1185">Reference proteome</keyword>
<sequence>MESIDKQTKFKRIKLEMVESEEVDYPGYLAIRVYNCVIDVEDSEFLGVDSGGNQLRADGVKGICVEESCDEGTLFLFDIENLVDSGNFNYNTAEAVIRVAGFTIGKVSIDLPPCIYLP</sequence>
<dbReference type="AlphaFoldDB" id="A0A285F324"/>
<dbReference type="EMBL" id="OBDZ01000001">
    <property type="protein sequence ID" value="SNY05720.1"/>
    <property type="molecule type" value="Genomic_DNA"/>
</dbReference>